<organism evidence="2 3">
    <name type="scientific">Devosia pacifica</name>
    <dbReference type="NCBI Taxonomy" id="1335967"/>
    <lineage>
        <taxon>Bacteria</taxon>
        <taxon>Pseudomonadati</taxon>
        <taxon>Pseudomonadota</taxon>
        <taxon>Alphaproteobacteria</taxon>
        <taxon>Hyphomicrobiales</taxon>
        <taxon>Devosiaceae</taxon>
        <taxon>Devosia</taxon>
    </lineage>
</organism>
<dbReference type="RefSeq" id="WP_189423150.1">
    <property type="nucleotide sequence ID" value="NZ_BMZE01000001.1"/>
</dbReference>
<dbReference type="Gene3D" id="3.60.15.10">
    <property type="entry name" value="Ribonuclease Z/Hydroxyacylglutathione hydrolase-like"/>
    <property type="match status" value="1"/>
</dbReference>
<dbReference type="Pfam" id="PF00753">
    <property type="entry name" value="Lactamase_B"/>
    <property type="match status" value="1"/>
</dbReference>
<dbReference type="Proteomes" id="UP000646579">
    <property type="component" value="Unassembled WGS sequence"/>
</dbReference>
<reference evidence="2" key="1">
    <citation type="journal article" date="2014" name="Int. J. Syst. Evol. Microbiol.">
        <title>Complete genome sequence of Corynebacterium casei LMG S-19264T (=DSM 44701T), isolated from a smear-ripened cheese.</title>
        <authorList>
            <consortium name="US DOE Joint Genome Institute (JGI-PGF)"/>
            <person name="Walter F."/>
            <person name="Albersmeier A."/>
            <person name="Kalinowski J."/>
            <person name="Ruckert C."/>
        </authorList>
    </citation>
    <scope>NUCLEOTIDE SEQUENCE</scope>
    <source>
        <strain evidence="2">KCTC 32437</strain>
    </source>
</reference>
<proteinExistence type="predicted"/>
<dbReference type="InterPro" id="IPR050855">
    <property type="entry name" value="NDM-1-like"/>
</dbReference>
<protein>
    <submittedName>
        <fullName evidence="2">MBL fold metallo-hydrolase</fullName>
    </submittedName>
</protein>
<dbReference type="EMBL" id="BMZE01000001">
    <property type="protein sequence ID" value="GHA13920.1"/>
    <property type="molecule type" value="Genomic_DNA"/>
</dbReference>
<sequence length="330" mass="37981">MDTVEITRVAQDPTIDRQPFTPDMRVSHMNDYLICFYDGREIAEYPAWLHTNIDMQLGLCCYVLHRGEKAIIFDTMLYREHIIWIDAYLEQMGVKHVSVINSHWDCDHIAGNFLYKNRDIISTSKTRLKLEANAEMFRTGEIWAMSGDPYYPGVEEVILPNRTFDGRMTLYLDDIRIDLIETFVHQIGHLVAYLPQDQILLAGDACEDTVPFNAPAMTSELPIQLETYRELLGLGAKTVYPCHGRFEVIDGGGYTNEFIAAMLDYNVKLLDRANDEDFLSAPVESFIQPWLDRGVLALHEPYRALHRNNLKIAKQFYGGRSKVSTESLRF</sequence>
<evidence type="ECO:0000313" key="3">
    <source>
        <dbReference type="Proteomes" id="UP000646579"/>
    </source>
</evidence>
<feature type="domain" description="Metallo-beta-lactamase" evidence="1">
    <location>
        <begin position="58"/>
        <end position="243"/>
    </location>
</feature>
<keyword evidence="3" id="KW-1185">Reference proteome</keyword>
<accession>A0A918RWE5</accession>
<name>A0A918RWE5_9HYPH</name>
<evidence type="ECO:0000313" key="2">
    <source>
        <dbReference type="EMBL" id="GHA13920.1"/>
    </source>
</evidence>
<dbReference type="PANTHER" id="PTHR42951">
    <property type="entry name" value="METALLO-BETA-LACTAMASE DOMAIN-CONTAINING"/>
    <property type="match status" value="1"/>
</dbReference>
<dbReference type="SMART" id="SM00849">
    <property type="entry name" value="Lactamase_B"/>
    <property type="match status" value="1"/>
</dbReference>
<dbReference type="SUPFAM" id="SSF56281">
    <property type="entry name" value="Metallo-hydrolase/oxidoreductase"/>
    <property type="match status" value="1"/>
</dbReference>
<dbReference type="InterPro" id="IPR001279">
    <property type="entry name" value="Metallo-B-lactamas"/>
</dbReference>
<evidence type="ECO:0000259" key="1">
    <source>
        <dbReference type="SMART" id="SM00849"/>
    </source>
</evidence>
<dbReference type="InterPro" id="IPR036866">
    <property type="entry name" value="RibonucZ/Hydroxyglut_hydro"/>
</dbReference>
<comment type="caution">
    <text evidence="2">The sequence shown here is derived from an EMBL/GenBank/DDBJ whole genome shotgun (WGS) entry which is preliminary data.</text>
</comment>
<gene>
    <name evidence="2" type="ORF">GCM10007989_05710</name>
</gene>
<dbReference type="AlphaFoldDB" id="A0A918RWE5"/>
<reference evidence="2" key="2">
    <citation type="submission" date="2020-09" db="EMBL/GenBank/DDBJ databases">
        <authorList>
            <person name="Sun Q."/>
            <person name="Kim S."/>
        </authorList>
    </citation>
    <scope>NUCLEOTIDE SEQUENCE</scope>
    <source>
        <strain evidence="2">KCTC 32437</strain>
    </source>
</reference>